<evidence type="ECO:0000256" key="3">
    <source>
        <dbReference type="ARBA" id="ARBA00022576"/>
    </source>
</evidence>
<dbReference type="Gene3D" id="3.40.640.10">
    <property type="entry name" value="Type I PLP-dependent aspartate aminotransferase-like (Major domain)"/>
    <property type="match status" value="1"/>
</dbReference>
<comment type="similarity">
    <text evidence="2">Belongs to the class-I pyridoxal-phosphate-dependent aminotransferase family.</text>
</comment>
<evidence type="ECO:0000256" key="2">
    <source>
        <dbReference type="ARBA" id="ARBA00007441"/>
    </source>
</evidence>
<comment type="cofactor">
    <cofactor evidence="1">
        <name>pyridoxal 5'-phosphate</name>
        <dbReference type="ChEBI" id="CHEBI:597326"/>
    </cofactor>
</comment>
<dbReference type="SUPFAM" id="SSF53383">
    <property type="entry name" value="PLP-dependent transferases"/>
    <property type="match status" value="1"/>
</dbReference>
<dbReference type="GO" id="GO:0006520">
    <property type="term" value="P:amino acid metabolic process"/>
    <property type="evidence" value="ECO:0007669"/>
    <property type="project" value="InterPro"/>
</dbReference>
<dbReference type="PANTHER" id="PTHR46383">
    <property type="entry name" value="ASPARTATE AMINOTRANSFERASE"/>
    <property type="match status" value="1"/>
</dbReference>
<gene>
    <name evidence="7" type="ORF">METZ01_LOCUS410816</name>
</gene>
<evidence type="ECO:0000313" key="7">
    <source>
        <dbReference type="EMBL" id="SVD57962.1"/>
    </source>
</evidence>
<dbReference type="Gene3D" id="3.90.1150.10">
    <property type="entry name" value="Aspartate Aminotransferase, domain 1"/>
    <property type="match status" value="1"/>
</dbReference>
<dbReference type="EMBL" id="UINC01159716">
    <property type="protein sequence ID" value="SVD57962.1"/>
    <property type="molecule type" value="Genomic_DNA"/>
</dbReference>
<feature type="domain" description="Aminotransferase class I/classII large" evidence="6">
    <location>
        <begin position="31"/>
        <end position="153"/>
    </location>
</feature>
<dbReference type="InterPro" id="IPR015422">
    <property type="entry name" value="PyrdxlP-dep_Trfase_small"/>
</dbReference>
<sequence>MSIVSNSLKRIKPSPTIAVAQKARELKAAGKDVIGLGAGEPDFDTPENIKKAAINAINKGETKYTAVDGTPVLKRAIVDKFKKENNLIYLPEQISVGTGGKQVIFNAMLATVNPGDEVIIPAPYWVSYPDIVLLAGGTPKIIKCSEKNQFKITP</sequence>
<feature type="non-terminal residue" evidence="7">
    <location>
        <position position="154"/>
    </location>
</feature>
<keyword evidence="4" id="KW-0808">Transferase</keyword>
<accession>A0A382WGR2</accession>
<keyword evidence="3" id="KW-0032">Aminotransferase</keyword>
<organism evidence="7">
    <name type="scientific">marine metagenome</name>
    <dbReference type="NCBI Taxonomy" id="408172"/>
    <lineage>
        <taxon>unclassified sequences</taxon>
        <taxon>metagenomes</taxon>
        <taxon>ecological metagenomes</taxon>
    </lineage>
</organism>
<dbReference type="InterPro" id="IPR004839">
    <property type="entry name" value="Aminotransferase_I/II_large"/>
</dbReference>
<dbReference type="CDD" id="cd00609">
    <property type="entry name" value="AAT_like"/>
    <property type="match status" value="1"/>
</dbReference>
<name>A0A382WGR2_9ZZZZ</name>
<dbReference type="PANTHER" id="PTHR46383:SF1">
    <property type="entry name" value="ASPARTATE AMINOTRANSFERASE"/>
    <property type="match status" value="1"/>
</dbReference>
<evidence type="ECO:0000256" key="4">
    <source>
        <dbReference type="ARBA" id="ARBA00022679"/>
    </source>
</evidence>
<reference evidence="7" key="1">
    <citation type="submission" date="2018-05" db="EMBL/GenBank/DDBJ databases">
        <authorList>
            <person name="Lanie J.A."/>
            <person name="Ng W.-L."/>
            <person name="Kazmierczak K.M."/>
            <person name="Andrzejewski T.M."/>
            <person name="Davidsen T.M."/>
            <person name="Wayne K.J."/>
            <person name="Tettelin H."/>
            <person name="Glass J.I."/>
            <person name="Rusch D."/>
            <person name="Podicherti R."/>
            <person name="Tsui H.-C.T."/>
            <person name="Winkler M.E."/>
        </authorList>
    </citation>
    <scope>NUCLEOTIDE SEQUENCE</scope>
</reference>
<protein>
    <recommendedName>
        <fullName evidence="6">Aminotransferase class I/classII large domain-containing protein</fullName>
    </recommendedName>
</protein>
<dbReference type="GO" id="GO:0030170">
    <property type="term" value="F:pyridoxal phosphate binding"/>
    <property type="evidence" value="ECO:0007669"/>
    <property type="project" value="InterPro"/>
</dbReference>
<dbReference type="InterPro" id="IPR015424">
    <property type="entry name" value="PyrdxlP-dep_Trfase"/>
</dbReference>
<evidence type="ECO:0000259" key="6">
    <source>
        <dbReference type="Pfam" id="PF00155"/>
    </source>
</evidence>
<evidence type="ECO:0000256" key="5">
    <source>
        <dbReference type="ARBA" id="ARBA00022898"/>
    </source>
</evidence>
<dbReference type="InterPro" id="IPR015421">
    <property type="entry name" value="PyrdxlP-dep_Trfase_major"/>
</dbReference>
<evidence type="ECO:0000256" key="1">
    <source>
        <dbReference type="ARBA" id="ARBA00001933"/>
    </source>
</evidence>
<dbReference type="AlphaFoldDB" id="A0A382WGR2"/>
<proteinExistence type="inferred from homology"/>
<keyword evidence="5" id="KW-0663">Pyridoxal phosphate</keyword>
<dbReference type="GO" id="GO:0008483">
    <property type="term" value="F:transaminase activity"/>
    <property type="evidence" value="ECO:0007669"/>
    <property type="project" value="UniProtKB-KW"/>
</dbReference>
<dbReference type="Pfam" id="PF00155">
    <property type="entry name" value="Aminotran_1_2"/>
    <property type="match status" value="1"/>
</dbReference>
<dbReference type="InterPro" id="IPR050596">
    <property type="entry name" value="AspAT/PAT-like"/>
</dbReference>